<reference evidence="2 3" key="1">
    <citation type="journal article" date="2011" name="J. Bacteriol.">
        <title>Complete genome of the cellulolytic ruminal bacterium Ruminococcus albus 7.</title>
        <authorList>
            <person name="Suen G."/>
            <person name="Stevenson D.M."/>
            <person name="Bruce D.C."/>
            <person name="Chertkov O."/>
            <person name="Copeland A."/>
            <person name="Cheng J.F."/>
            <person name="Detter C."/>
            <person name="Detter J.C."/>
            <person name="Goodwin L.A."/>
            <person name="Han C.S."/>
            <person name="Hauser L.J."/>
            <person name="Ivanova N.N."/>
            <person name="Kyrpides N.C."/>
            <person name="Land M.L."/>
            <person name="Lapidus A."/>
            <person name="Lucas S."/>
            <person name="Ovchinnikova G."/>
            <person name="Pitluck S."/>
            <person name="Tapia R."/>
            <person name="Woyke T."/>
            <person name="Boyum J."/>
            <person name="Mead D."/>
            <person name="Weimer P.J."/>
        </authorList>
    </citation>
    <scope>NUCLEOTIDE SEQUENCE [LARGE SCALE GENOMIC DNA]</scope>
    <source>
        <strain evidence="3">ATCC 27210 / DSM 20455 / JCM 14654 / NCDO 2250 / 7</strain>
    </source>
</reference>
<dbReference type="Pfam" id="PF00899">
    <property type="entry name" value="ThiF"/>
    <property type="match status" value="1"/>
</dbReference>
<gene>
    <name evidence="2" type="ordered locus">Rumal_2156</name>
</gene>
<dbReference type="PANTHER" id="PTHR43267">
    <property type="entry name" value="TRNA THREONYLCARBAMOYLADENOSINE DEHYDRATASE"/>
    <property type="match status" value="1"/>
</dbReference>
<dbReference type="SUPFAM" id="SSF69572">
    <property type="entry name" value="Activating enzymes of the ubiquitin-like proteins"/>
    <property type="match status" value="1"/>
</dbReference>
<dbReference type="STRING" id="697329.Rumal_2156"/>
<organism evidence="2 3">
    <name type="scientific">Ruminococcus albus (strain ATCC 27210 / DSM 20455 / JCM 14654 / NCDO 2250 / 7)</name>
    <dbReference type="NCBI Taxonomy" id="697329"/>
    <lineage>
        <taxon>Bacteria</taxon>
        <taxon>Bacillati</taxon>
        <taxon>Bacillota</taxon>
        <taxon>Clostridia</taxon>
        <taxon>Eubacteriales</taxon>
        <taxon>Oscillospiraceae</taxon>
        <taxon>Ruminococcus</taxon>
    </lineage>
</organism>
<dbReference type="Gene3D" id="3.40.50.720">
    <property type="entry name" value="NAD(P)-binding Rossmann-like Domain"/>
    <property type="match status" value="1"/>
</dbReference>
<protein>
    <submittedName>
        <fullName evidence="2">Thiamine biosynthesis protein ThiF</fullName>
    </submittedName>
</protein>
<dbReference type="GO" id="GO:0008641">
    <property type="term" value="F:ubiquitin-like modifier activating enzyme activity"/>
    <property type="evidence" value="ECO:0007669"/>
    <property type="project" value="InterPro"/>
</dbReference>
<dbReference type="PANTHER" id="PTHR43267:SF3">
    <property type="entry name" value="THIF PROTEIN"/>
    <property type="match status" value="1"/>
</dbReference>
<dbReference type="KEGG" id="ral:Rumal_2156"/>
<evidence type="ECO:0000259" key="1">
    <source>
        <dbReference type="Pfam" id="PF00899"/>
    </source>
</evidence>
<accession>E6UBM2</accession>
<dbReference type="InterPro" id="IPR035985">
    <property type="entry name" value="Ubiquitin-activating_enz"/>
</dbReference>
<dbReference type="Proteomes" id="UP000006919">
    <property type="component" value="Chromosome"/>
</dbReference>
<proteinExistence type="predicted"/>
<dbReference type="InterPro" id="IPR012729">
    <property type="entry name" value="ThiF_fam2"/>
</dbReference>
<dbReference type="eggNOG" id="COG0476">
    <property type="taxonomic scope" value="Bacteria"/>
</dbReference>
<dbReference type="InterPro" id="IPR045886">
    <property type="entry name" value="ThiF/MoeB/HesA"/>
</dbReference>
<feature type="domain" description="THIF-type NAD/FAD binding fold" evidence="1">
    <location>
        <begin position="16"/>
        <end position="210"/>
    </location>
</feature>
<dbReference type="EMBL" id="CP002403">
    <property type="protein sequence ID" value="ADU22642.1"/>
    <property type="molecule type" value="Genomic_DNA"/>
</dbReference>
<dbReference type="NCBIfam" id="NF006395">
    <property type="entry name" value="PRK08644.1"/>
    <property type="match status" value="1"/>
</dbReference>
<dbReference type="GO" id="GO:0061503">
    <property type="term" value="F:tRNA threonylcarbamoyladenosine dehydratase"/>
    <property type="evidence" value="ECO:0007669"/>
    <property type="project" value="TreeGrafter"/>
</dbReference>
<dbReference type="RefSeq" id="WP_013498799.1">
    <property type="nucleotide sequence ID" value="NC_014833.1"/>
</dbReference>
<dbReference type="GO" id="GO:0061504">
    <property type="term" value="P:cyclic threonylcarbamoyladenosine biosynthetic process"/>
    <property type="evidence" value="ECO:0007669"/>
    <property type="project" value="TreeGrafter"/>
</dbReference>
<dbReference type="OrthoDB" id="9804286at2"/>
<dbReference type="HOGENOM" id="CLU_013325_10_4_9"/>
<dbReference type="InterPro" id="IPR000594">
    <property type="entry name" value="ThiF_NAD_FAD-bd"/>
</dbReference>
<dbReference type="AlphaFoldDB" id="E6UBM2"/>
<sequence>MIPSKEEMYAALEERHGKELQKLFSETAVVICGLGGLGSNVAISLARAGLGRIHLIDFDRVDISNLNRQQYFPEQLGQYKADALKDTLLKIAPYCDITSQSVKLDEENIPVLLADFPIVCECFDNAEQKAMLVNSVLENFPDKKLVAASGMAGLGSANNIVTKRIARNFWLCGDGKSDVNEGLGLISARVAVCAAHQATMVLRIISGKDEA</sequence>
<name>E6UBM2_RUMA7</name>
<dbReference type="NCBIfam" id="TIGR02354">
    <property type="entry name" value="thiF_fam2"/>
    <property type="match status" value="1"/>
</dbReference>
<evidence type="ECO:0000313" key="3">
    <source>
        <dbReference type="Proteomes" id="UP000006919"/>
    </source>
</evidence>
<evidence type="ECO:0000313" key="2">
    <source>
        <dbReference type="EMBL" id="ADU22642.1"/>
    </source>
</evidence>